<evidence type="ECO:0008006" key="3">
    <source>
        <dbReference type="Google" id="ProtNLM"/>
    </source>
</evidence>
<comment type="caution">
    <text evidence="1">The sequence shown here is derived from an EMBL/GenBank/DDBJ whole genome shotgun (WGS) entry which is preliminary data.</text>
</comment>
<organism evidence="1 2">
    <name type="scientific">Cuscuta epithymum</name>
    <dbReference type="NCBI Taxonomy" id="186058"/>
    <lineage>
        <taxon>Eukaryota</taxon>
        <taxon>Viridiplantae</taxon>
        <taxon>Streptophyta</taxon>
        <taxon>Embryophyta</taxon>
        <taxon>Tracheophyta</taxon>
        <taxon>Spermatophyta</taxon>
        <taxon>Magnoliopsida</taxon>
        <taxon>eudicotyledons</taxon>
        <taxon>Gunneridae</taxon>
        <taxon>Pentapetalae</taxon>
        <taxon>asterids</taxon>
        <taxon>lamiids</taxon>
        <taxon>Solanales</taxon>
        <taxon>Convolvulaceae</taxon>
        <taxon>Cuscuteae</taxon>
        <taxon>Cuscuta</taxon>
        <taxon>Cuscuta subgen. Cuscuta</taxon>
    </lineage>
</organism>
<sequence length="97" mass="10179">MAIAAASAATRSIFRSSVARSAAARIASESKAARAPFRIASRSNLAPRIFRCPAELSACVSLQPYHTATASALMTSMLTVAPRSFGWLSEACSDDDV</sequence>
<name>A0AAV0EUN3_9ASTE</name>
<gene>
    <name evidence="1" type="ORF">CEPIT_LOCUS27862</name>
</gene>
<dbReference type="PANTHER" id="PTHR33156">
    <property type="entry name" value="OS02G0230000 PROTEIN"/>
    <property type="match status" value="1"/>
</dbReference>
<keyword evidence="2" id="KW-1185">Reference proteome</keyword>
<dbReference type="InterPro" id="IPR043459">
    <property type="entry name" value="NFD6/NOXY2-like"/>
</dbReference>
<proteinExistence type="predicted"/>
<protein>
    <recommendedName>
        <fullName evidence="3">Protein NUCLEAR FUSION DEFECTIVE 6, chloroplastic/mitochondrial-like</fullName>
    </recommendedName>
</protein>
<evidence type="ECO:0000313" key="1">
    <source>
        <dbReference type="EMBL" id="CAH9126854.1"/>
    </source>
</evidence>
<dbReference type="PANTHER" id="PTHR33156:SF48">
    <property type="entry name" value="PROTEIN NUCLEAR FUSION DEFECTIVE 6, MITOCHONDRIAL"/>
    <property type="match status" value="1"/>
</dbReference>
<dbReference type="GO" id="GO:0005739">
    <property type="term" value="C:mitochondrion"/>
    <property type="evidence" value="ECO:0007669"/>
    <property type="project" value="TreeGrafter"/>
</dbReference>
<evidence type="ECO:0000313" key="2">
    <source>
        <dbReference type="Proteomes" id="UP001152523"/>
    </source>
</evidence>
<dbReference type="AlphaFoldDB" id="A0AAV0EUN3"/>
<dbReference type="EMBL" id="CAMAPF010000945">
    <property type="protein sequence ID" value="CAH9126854.1"/>
    <property type="molecule type" value="Genomic_DNA"/>
</dbReference>
<accession>A0AAV0EUN3</accession>
<dbReference type="Proteomes" id="UP001152523">
    <property type="component" value="Unassembled WGS sequence"/>
</dbReference>
<reference evidence="1" key="1">
    <citation type="submission" date="2022-07" db="EMBL/GenBank/DDBJ databases">
        <authorList>
            <person name="Macas J."/>
            <person name="Novak P."/>
            <person name="Neumann P."/>
        </authorList>
    </citation>
    <scope>NUCLEOTIDE SEQUENCE</scope>
</reference>